<dbReference type="eggNOG" id="COG2207">
    <property type="taxonomic scope" value="Bacteria"/>
</dbReference>
<dbReference type="Proteomes" id="UP000013378">
    <property type="component" value="Unassembled WGS sequence"/>
</dbReference>
<evidence type="ECO:0000256" key="1">
    <source>
        <dbReference type="ARBA" id="ARBA00023015"/>
    </source>
</evidence>
<dbReference type="AlphaFoldDB" id="R1CTX4"/>
<dbReference type="InterPro" id="IPR009057">
    <property type="entry name" value="Homeodomain-like_sf"/>
</dbReference>
<gene>
    <name evidence="5" type="ORF">L21TH_1790</name>
</gene>
<reference evidence="5 6" key="1">
    <citation type="journal article" date="2015" name="Geomicrobiol. J.">
        <title>Caldisalinibacter kiritimatiensis gen. nov., sp. nov., a moderately thermohalophilic thiosulfate-reducing bacterium from a hypersaline microbial mat.</title>
        <authorList>
            <person name="Ben Hania W."/>
            <person name="Joseph M."/>
            <person name="Fiebig A."/>
            <person name="Bunk B."/>
            <person name="Klenk H.-P."/>
            <person name="Fardeau M.-L."/>
            <person name="Spring S."/>
        </authorList>
    </citation>
    <scope>NUCLEOTIDE SEQUENCE [LARGE SCALE GENOMIC DNA]</scope>
    <source>
        <strain evidence="5 6">L21-TH-D2</strain>
    </source>
</reference>
<sequence>MKLFELEEELINKMDIGDKKSILKVYKKLYECYTCYDLGNGLKVRSIKNHLILLNQHLYNNFYNKKVCKYYLYNIRNNFISKIEKTNEKSELYKLGEEMIINYSNILIKKCFNMKNPIVCKAINYIHNHIDENLSLDEVSTAIHVSKNYLSSLFVENTGYSFSNYINKLKIENSKSKLKDTSKSILDIAIECGFNSQSYFCSTFKKYTGITPNEYRKNTAKYEKNNYNI</sequence>
<keyword evidence="6" id="KW-1185">Reference proteome</keyword>
<name>R1CTX4_9FIRM</name>
<keyword evidence="1" id="KW-0805">Transcription regulation</keyword>
<dbReference type="SUPFAM" id="SSF46689">
    <property type="entry name" value="Homeodomain-like"/>
    <property type="match status" value="2"/>
</dbReference>
<dbReference type="PROSITE" id="PS00041">
    <property type="entry name" value="HTH_ARAC_FAMILY_1"/>
    <property type="match status" value="1"/>
</dbReference>
<evidence type="ECO:0000313" key="6">
    <source>
        <dbReference type="Proteomes" id="UP000013378"/>
    </source>
</evidence>
<dbReference type="PANTHER" id="PTHR43280:SF10">
    <property type="entry name" value="REGULATORY PROTEIN POCR"/>
    <property type="match status" value="1"/>
</dbReference>
<dbReference type="EMBL" id="ARZA01000203">
    <property type="protein sequence ID" value="EOD00139.1"/>
    <property type="molecule type" value="Genomic_DNA"/>
</dbReference>
<keyword evidence="3" id="KW-0804">Transcription</keyword>
<dbReference type="GO" id="GO:0003700">
    <property type="term" value="F:DNA-binding transcription factor activity"/>
    <property type="evidence" value="ECO:0007669"/>
    <property type="project" value="InterPro"/>
</dbReference>
<dbReference type="PRINTS" id="PR00032">
    <property type="entry name" value="HTHARAC"/>
</dbReference>
<evidence type="ECO:0000313" key="5">
    <source>
        <dbReference type="EMBL" id="EOD00139.1"/>
    </source>
</evidence>
<dbReference type="PANTHER" id="PTHR43280">
    <property type="entry name" value="ARAC-FAMILY TRANSCRIPTIONAL REGULATOR"/>
    <property type="match status" value="1"/>
</dbReference>
<accession>R1CTX4</accession>
<comment type="caution">
    <text evidence="5">The sequence shown here is derived from an EMBL/GenBank/DDBJ whole genome shotgun (WGS) entry which is preliminary data.</text>
</comment>
<proteinExistence type="predicted"/>
<dbReference type="RefSeq" id="WP_006314484.1">
    <property type="nucleotide sequence ID" value="NZ_ARZA01000203.1"/>
</dbReference>
<organism evidence="5 6">
    <name type="scientific">Caldisalinibacter kiritimatiensis</name>
    <dbReference type="NCBI Taxonomy" id="1304284"/>
    <lineage>
        <taxon>Bacteria</taxon>
        <taxon>Bacillati</taxon>
        <taxon>Bacillota</taxon>
        <taxon>Tissierellia</taxon>
        <taxon>Tissierellales</taxon>
        <taxon>Thermohalobacteraceae</taxon>
        <taxon>Caldisalinibacter</taxon>
    </lineage>
</organism>
<dbReference type="InterPro" id="IPR018062">
    <property type="entry name" value="HTH_AraC-typ_CS"/>
</dbReference>
<keyword evidence="2" id="KW-0238">DNA-binding</keyword>
<dbReference type="Pfam" id="PF12833">
    <property type="entry name" value="HTH_18"/>
    <property type="match status" value="1"/>
</dbReference>
<dbReference type="STRING" id="1304284.L21TH_1790"/>
<evidence type="ECO:0000256" key="2">
    <source>
        <dbReference type="ARBA" id="ARBA00023125"/>
    </source>
</evidence>
<evidence type="ECO:0000256" key="3">
    <source>
        <dbReference type="ARBA" id="ARBA00023163"/>
    </source>
</evidence>
<dbReference type="InterPro" id="IPR018060">
    <property type="entry name" value="HTH_AraC"/>
</dbReference>
<dbReference type="GO" id="GO:0043565">
    <property type="term" value="F:sequence-specific DNA binding"/>
    <property type="evidence" value="ECO:0007669"/>
    <property type="project" value="InterPro"/>
</dbReference>
<dbReference type="OrthoDB" id="1934152at2"/>
<dbReference type="InterPro" id="IPR020449">
    <property type="entry name" value="Tscrpt_reg_AraC-type_HTH"/>
</dbReference>
<evidence type="ECO:0000259" key="4">
    <source>
        <dbReference type="PROSITE" id="PS01124"/>
    </source>
</evidence>
<dbReference type="PROSITE" id="PS01124">
    <property type="entry name" value="HTH_ARAC_FAMILY_2"/>
    <property type="match status" value="1"/>
</dbReference>
<dbReference type="Gene3D" id="1.10.10.60">
    <property type="entry name" value="Homeodomain-like"/>
    <property type="match status" value="2"/>
</dbReference>
<protein>
    <submittedName>
        <fullName evidence="5">Transcriptional regulator, AraC family</fullName>
    </submittedName>
</protein>
<dbReference type="SMART" id="SM00342">
    <property type="entry name" value="HTH_ARAC"/>
    <property type="match status" value="1"/>
</dbReference>
<feature type="domain" description="HTH araC/xylS-type" evidence="4">
    <location>
        <begin position="120"/>
        <end position="218"/>
    </location>
</feature>